<protein>
    <recommendedName>
        <fullName evidence="3">Signal peptidase complex subunit 2</fullName>
    </recommendedName>
</protein>
<keyword evidence="7 9" id="KW-0472">Membrane</keyword>
<gene>
    <name evidence="10" type="ORF">ABVK25_001385</name>
</gene>
<dbReference type="Proteomes" id="UP001590951">
    <property type="component" value="Unassembled WGS sequence"/>
</dbReference>
<feature type="transmembrane region" description="Helical" evidence="9">
    <location>
        <begin position="70"/>
        <end position="90"/>
    </location>
</feature>
<comment type="similarity">
    <text evidence="2">Belongs to the SPCS2 family.</text>
</comment>
<feature type="transmembrane region" description="Helical" evidence="9">
    <location>
        <begin position="40"/>
        <end position="58"/>
    </location>
</feature>
<evidence type="ECO:0000313" key="11">
    <source>
        <dbReference type="Proteomes" id="UP001590951"/>
    </source>
</evidence>
<evidence type="ECO:0000256" key="1">
    <source>
        <dbReference type="ARBA" id="ARBA00004477"/>
    </source>
</evidence>
<proteinExistence type="inferred from homology"/>
<keyword evidence="5" id="KW-0256">Endoplasmic reticulum</keyword>
<evidence type="ECO:0000256" key="5">
    <source>
        <dbReference type="ARBA" id="ARBA00022824"/>
    </source>
</evidence>
<evidence type="ECO:0000256" key="9">
    <source>
        <dbReference type="SAM" id="Phobius"/>
    </source>
</evidence>
<dbReference type="PANTHER" id="PTHR13085">
    <property type="entry name" value="MICROSOMAL SIGNAL PEPTIDASE 25 KDA SUBUNIT"/>
    <property type="match status" value="1"/>
</dbReference>
<dbReference type="Pfam" id="PF06703">
    <property type="entry name" value="SPC25"/>
    <property type="match status" value="1"/>
</dbReference>
<dbReference type="EMBL" id="JBHFEH010000002">
    <property type="protein sequence ID" value="KAL2058657.1"/>
    <property type="molecule type" value="Genomic_DNA"/>
</dbReference>
<keyword evidence="6 9" id="KW-1133">Transmembrane helix</keyword>
<keyword evidence="4 9" id="KW-0812">Transmembrane</keyword>
<reference evidence="10 11" key="1">
    <citation type="submission" date="2024-09" db="EMBL/GenBank/DDBJ databases">
        <title>Rethinking Asexuality: The Enigmatic Case of Functional Sexual Genes in Lepraria (Stereocaulaceae).</title>
        <authorList>
            <person name="Doellman M."/>
            <person name="Sun Y."/>
            <person name="Barcenas-Pena A."/>
            <person name="Lumbsch H.T."/>
            <person name="Grewe F."/>
        </authorList>
    </citation>
    <scope>NUCLEOTIDE SEQUENCE [LARGE SCALE GENOMIC DNA]</scope>
    <source>
        <strain evidence="10 11">Grewe 0041</strain>
    </source>
</reference>
<evidence type="ECO:0000256" key="7">
    <source>
        <dbReference type="ARBA" id="ARBA00023136"/>
    </source>
</evidence>
<comment type="subcellular location">
    <subcellularLocation>
        <location evidence="1">Endoplasmic reticulum membrane</location>
        <topology evidence="1">Multi-pass membrane protein</topology>
    </subcellularLocation>
</comment>
<keyword evidence="11" id="KW-1185">Reference proteome</keyword>
<accession>A0ABR4BLJ2</accession>
<comment type="function">
    <text evidence="8">Component of the signal peptidase complex (SPC) which catalyzes the cleavage of N-terminal signal sequences from nascent proteins as they are translocated into the lumen of the endoplasmic reticulum. Enhances the enzymatic activity of SPC and facilitates the interactions between different components of the translocation site.</text>
</comment>
<evidence type="ECO:0000256" key="8">
    <source>
        <dbReference type="ARBA" id="ARBA00045608"/>
    </source>
</evidence>
<organism evidence="10 11">
    <name type="scientific">Lepraria finkii</name>
    <dbReference type="NCBI Taxonomy" id="1340010"/>
    <lineage>
        <taxon>Eukaryota</taxon>
        <taxon>Fungi</taxon>
        <taxon>Dikarya</taxon>
        <taxon>Ascomycota</taxon>
        <taxon>Pezizomycotina</taxon>
        <taxon>Lecanoromycetes</taxon>
        <taxon>OSLEUM clade</taxon>
        <taxon>Lecanoromycetidae</taxon>
        <taxon>Lecanorales</taxon>
        <taxon>Lecanorineae</taxon>
        <taxon>Stereocaulaceae</taxon>
        <taxon>Lepraria</taxon>
    </lineage>
</organism>
<evidence type="ECO:0000256" key="2">
    <source>
        <dbReference type="ARBA" id="ARBA00007324"/>
    </source>
</evidence>
<evidence type="ECO:0000313" key="10">
    <source>
        <dbReference type="EMBL" id="KAL2058657.1"/>
    </source>
</evidence>
<evidence type="ECO:0000256" key="6">
    <source>
        <dbReference type="ARBA" id="ARBA00022989"/>
    </source>
</evidence>
<name>A0ABR4BLJ2_9LECA</name>
<evidence type="ECO:0000256" key="3">
    <source>
        <dbReference type="ARBA" id="ARBA00017057"/>
    </source>
</evidence>
<evidence type="ECO:0000256" key="4">
    <source>
        <dbReference type="ARBA" id="ARBA00022692"/>
    </source>
</evidence>
<dbReference type="InterPro" id="IPR009582">
    <property type="entry name" value="Spc2/SPCS2"/>
</dbReference>
<dbReference type="PANTHER" id="PTHR13085:SF0">
    <property type="entry name" value="SIGNAL PEPTIDASE COMPLEX SUBUNIT 2"/>
    <property type="match status" value="1"/>
</dbReference>
<comment type="caution">
    <text evidence="10">The sequence shown here is derived from an EMBL/GenBank/DDBJ whole genome shotgun (WGS) entry which is preliminary data.</text>
</comment>
<sequence length="193" mass="21882">MSSQKIAVYSLSDLKNTTDDALPNYLTSLKFRQSHRLTDVRLALGYSAVVIAAITFYADWKLGWDKTKYGTFWAVLAYFVLNGALTFWIWGVERGKVFVGGIEHRDAGRNTISIASSVTKHTPIYNLTVAYTNPKGEEKKLDLSSPFTRWFDTDGFFIAKPFQQWLASEVPLIGQIDTKNEIGESKREWNVRG</sequence>